<dbReference type="FunFam" id="2.10.70.100:FF:000001">
    <property type="entry name" value="Sensory transduction histidine kinase"/>
    <property type="match status" value="1"/>
</dbReference>
<dbReference type="InterPro" id="IPR001789">
    <property type="entry name" value="Sig_transdc_resp-reg_receiver"/>
</dbReference>
<dbReference type="Pfam" id="PF00512">
    <property type="entry name" value="HisKA"/>
    <property type="match status" value="1"/>
</dbReference>
<dbReference type="GO" id="GO:0005886">
    <property type="term" value="C:plasma membrane"/>
    <property type="evidence" value="ECO:0007669"/>
    <property type="project" value="UniProtKB-SubCell"/>
</dbReference>
<dbReference type="Gene3D" id="3.30.565.10">
    <property type="entry name" value="Histidine kinase-like ATPase, C-terminal domain"/>
    <property type="match status" value="1"/>
</dbReference>
<evidence type="ECO:0000259" key="18">
    <source>
        <dbReference type="PROSITE" id="PS50109"/>
    </source>
</evidence>
<evidence type="ECO:0000313" key="21">
    <source>
        <dbReference type="EMBL" id="AFZ18722.1"/>
    </source>
</evidence>
<dbReference type="Gene3D" id="2.10.70.100">
    <property type="match status" value="1"/>
</dbReference>
<dbReference type="InterPro" id="IPR035965">
    <property type="entry name" value="PAS-like_dom_sf"/>
</dbReference>
<evidence type="ECO:0000259" key="19">
    <source>
        <dbReference type="PROSITE" id="PS50110"/>
    </source>
</evidence>
<dbReference type="SMART" id="SM00387">
    <property type="entry name" value="HATPase_c"/>
    <property type="match status" value="1"/>
</dbReference>
<feature type="coiled-coil region" evidence="16">
    <location>
        <begin position="133"/>
        <end position="174"/>
    </location>
</feature>
<dbReference type="eggNOG" id="COG3706">
    <property type="taxonomic scope" value="Bacteria"/>
</dbReference>
<dbReference type="InterPro" id="IPR013655">
    <property type="entry name" value="PAS_fold_3"/>
</dbReference>
<sequence length="611" mass="69761">MGKKTSITSNNKEPRILLVDDKPTNLRFLSQILIERGYKVQRAISGQLALNAAIASPPDLILLDIIMPDMDGNEVCRRLKSRDETKEVPIIFLTALNETVEKVKAFKGGCVDYITKPFQVEELLARIENQLTIQRLSQQLKQQNSRLQQEISDRKRADEKLRRSEANLATAQRVAHVGSWEFDVITQKITWSEELFRIFGLDPRDPEPNHAQLLKKVHHDDRALWKKLIEQVLKSGKSYESDFRLVRPDCSIRYVEARGKAIFNEQGQVIRLFGTILDITERKLVEKALRESEARKQEKAREVELTLSQLKRTQAQLIQAEKMSSLGQMVAGVAHEINNPVSFIYGNLHVAREYFQDLSRLIEIYQQTYPNPTPEIQQIIQEIDWFFLVNDWQKLVNSMEVGAERIHQIVRSLRLFSRLDESELKSVDIHEGIDNTLLLLQHRLRSKGDTPEIEVIKNYGQLPLITCYASQLNQVFMNLLSNAIDALENQAVPRRITIFTQVRDGGWEPQKSGDKTEQKTSIQSPSFPEEIPHFVVIRIADNGTGMNQKVQHQIFDPFFTTKPVGSGTGLGLAISYQIVVEKHQGHISCISTPGQGAEFIVEIPVRAKADH</sequence>
<gene>
    <name evidence="21" type="ORF">Mic7113_2947</name>
</gene>
<dbReference type="SMART" id="SM00086">
    <property type="entry name" value="PAC"/>
    <property type="match status" value="1"/>
</dbReference>
<dbReference type="eggNOG" id="COG4191">
    <property type="taxonomic scope" value="Bacteria"/>
</dbReference>
<keyword evidence="9" id="KW-0677">Repeat</keyword>
<feature type="modified residue" description="4-aspartylphosphate" evidence="15">
    <location>
        <position position="64"/>
    </location>
</feature>
<dbReference type="GO" id="GO:0000166">
    <property type="term" value="F:nucleotide binding"/>
    <property type="evidence" value="ECO:0007669"/>
    <property type="project" value="UniProtKB-KW"/>
</dbReference>
<organism evidence="21 22">
    <name type="scientific">Allocoleopsis franciscana PCC 7113</name>
    <dbReference type="NCBI Taxonomy" id="1173027"/>
    <lineage>
        <taxon>Bacteria</taxon>
        <taxon>Bacillati</taxon>
        <taxon>Cyanobacteriota</taxon>
        <taxon>Cyanophyceae</taxon>
        <taxon>Coleofasciculales</taxon>
        <taxon>Coleofasciculaceae</taxon>
        <taxon>Allocoleopsis</taxon>
        <taxon>Allocoleopsis franciscana</taxon>
    </lineage>
</organism>
<evidence type="ECO:0000256" key="1">
    <source>
        <dbReference type="ARBA" id="ARBA00000085"/>
    </source>
</evidence>
<evidence type="ECO:0000256" key="13">
    <source>
        <dbReference type="ARBA" id="ARBA00023012"/>
    </source>
</evidence>
<dbReference type="KEGG" id="mic:Mic7113_2947"/>
<keyword evidence="16" id="KW-0175">Coiled coil</keyword>
<dbReference type="SMART" id="SM00388">
    <property type="entry name" value="HisKA"/>
    <property type="match status" value="1"/>
</dbReference>
<dbReference type="AlphaFoldDB" id="K9WGS5"/>
<dbReference type="InterPro" id="IPR003594">
    <property type="entry name" value="HATPase_dom"/>
</dbReference>
<evidence type="ECO:0000256" key="7">
    <source>
        <dbReference type="ARBA" id="ARBA00022679"/>
    </source>
</evidence>
<evidence type="ECO:0000259" key="20">
    <source>
        <dbReference type="PROSITE" id="PS50113"/>
    </source>
</evidence>
<keyword evidence="12" id="KW-1133">Transmembrane helix</keyword>
<feature type="domain" description="PAC" evidence="20">
    <location>
        <begin position="239"/>
        <end position="291"/>
    </location>
</feature>
<evidence type="ECO:0000256" key="2">
    <source>
        <dbReference type="ARBA" id="ARBA00004429"/>
    </source>
</evidence>
<dbReference type="NCBIfam" id="TIGR00229">
    <property type="entry name" value="sensory_box"/>
    <property type="match status" value="1"/>
</dbReference>
<dbReference type="SUPFAM" id="SSF52172">
    <property type="entry name" value="CheY-like"/>
    <property type="match status" value="1"/>
</dbReference>
<dbReference type="Pfam" id="PF08447">
    <property type="entry name" value="PAS_3"/>
    <property type="match status" value="1"/>
</dbReference>
<dbReference type="CDD" id="cd00130">
    <property type="entry name" value="PAS"/>
    <property type="match status" value="1"/>
</dbReference>
<dbReference type="Proteomes" id="UP000010471">
    <property type="component" value="Chromosome"/>
</dbReference>
<feature type="coiled-coil region" evidence="16">
    <location>
        <begin position="282"/>
        <end position="313"/>
    </location>
</feature>
<accession>K9WGS5</accession>
<keyword evidence="6 15" id="KW-0597">Phosphoprotein</keyword>
<feature type="region of interest" description="Disordered" evidence="17">
    <location>
        <begin position="505"/>
        <end position="525"/>
    </location>
</feature>
<evidence type="ECO:0000256" key="16">
    <source>
        <dbReference type="SAM" id="Coils"/>
    </source>
</evidence>
<keyword evidence="8" id="KW-0812">Transmembrane</keyword>
<evidence type="ECO:0000256" key="3">
    <source>
        <dbReference type="ARBA" id="ARBA00012438"/>
    </source>
</evidence>
<evidence type="ECO:0000256" key="9">
    <source>
        <dbReference type="ARBA" id="ARBA00022737"/>
    </source>
</evidence>
<reference evidence="21 22" key="1">
    <citation type="submission" date="2012-06" db="EMBL/GenBank/DDBJ databases">
        <title>Finished chromosome of genome of Microcoleus sp. PCC 7113.</title>
        <authorList>
            <consortium name="US DOE Joint Genome Institute"/>
            <person name="Gugger M."/>
            <person name="Coursin T."/>
            <person name="Rippka R."/>
            <person name="Tandeau De Marsac N."/>
            <person name="Huntemann M."/>
            <person name="Wei C.-L."/>
            <person name="Han J."/>
            <person name="Detter J.C."/>
            <person name="Han C."/>
            <person name="Tapia R."/>
            <person name="Chen A."/>
            <person name="Kyrpides N."/>
            <person name="Mavromatis K."/>
            <person name="Markowitz V."/>
            <person name="Szeto E."/>
            <person name="Ivanova N."/>
            <person name="Pagani I."/>
            <person name="Pati A."/>
            <person name="Goodwin L."/>
            <person name="Nordberg H.P."/>
            <person name="Cantor M.N."/>
            <person name="Hua S.X."/>
            <person name="Woyke T."/>
            <person name="Kerfeld C.A."/>
        </authorList>
    </citation>
    <scope>NUCLEOTIDE SEQUENCE [LARGE SCALE GENOMIC DNA]</scope>
    <source>
        <strain evidence="21 22">PCC 7113</strain>
    </source>
</reference>
<dbReference type="Gene3D" id="3.40.50.2300">
    <property type="match status" value="1"/>
</dbReference>
<keyword evidence="4" id="KW-1003">Cell membrane</keyword>
<feature type="domain" description="Response regulatory" evidence="19">
    <location>
        <begin position="15"/>
        <end position="131"/>
    </location>
</feature>
<evidence type="ECO:0000256" key="4">
    <source>
        <dbReference type="ARBA" id="ARBA00022475"/>
    </source>
</evidence>
<keyword evidence="13" id="KW-0902">Two-component regulatory system</keyword>
<keyword evidence="5" id="KW-0997">Cell inner membrane</keyword>
<dbReference type="GO" id="GO:0000155">
    <property type="term" value="F:phosphorelay sensor kinase activity"/>
    <property type="evidence" value="ECO:0007669"/>
    <property type="project" value="InterPro"/>
</dbReference>
<dbReference type="InterPro" id="IPR036097">
    <property type="entry name" value="HisK_dim/P_sf"/>
</dbReference>
<evidence type="ECO:0000256" key="12">
    <source>
        <dbReference type="ARBA" id="ARBA00022989"/>
    </source>
</evidence>
<dbReference type="InterPro" id="IPR011006">
    <property type="entry name" value="CheY-like_superfamily"/>
</dbReference>
<feature type="domain" description="Histidine kinase" evidence="18">
    <location>
        <begin position="332"/>
        <end position="607"/>
    </location>
</feature>
<comment type="catalytic activity">
    <reaction evidence="1">
        <text>ATP + protein L-histidine = ADP + protein N-phospho-L-histidine.</text>
        <dbReference type="EC" id="2.7.13.3"/>
    </reaction>
</comment>
<dbReference type="CDD" id="cd19920">
    <property type="entry name" value="REC_PA4781-like"/>
    <property type="match status" value="1"/>
</dbReference>
<comment type="subcellular location">
    <subcellularLocation>
        <location evidence="2">Cell inner membrane</location>
        <topology evidence="2">Multi-pass membrane protein</topology>
    </subcellularLocation>
</comment>
<dbReference type="EC" id="2.7.13.3" evidence="3"/>
<proteinExistence type="predicted"/>
<evidence type="ECO:0000256" key="11">
    <source>
        <dbReference type="ARBA" id="ARBA00022777"/>
    </source>
</evidence>
<dbReference type="InterPro" id="IPR000700">
    <property type="entry name" value="PAS-assoc_C"/>
</dbReference>
<evidence type="ECO:0000256" key="5">
    <source>
        <dbReference type="ARBA" id="ARBA00022519"/>
    </source>
</evidence>
<dbReference type="Gene3D" id="1.10.287.130">
    <property type="match status" value="1"/>
</dbReference>
<dbReference type="STRING" id="1173027.Mic7113_2947"/>
<dbReference type="PATRIC" id="fig|1173027.3.peg.3243"/>
<evidence type="ECO:0000256" key="14">
    <source>
        <dbReference type="ARBA" id="ARBA00023136"/>
    </source>
</evidence>
<dbReference type="Pfam" id="PF02518">
    <property type="entry name" value="HATPase_c"/>
    <property type="match status" value="1"/>
</dbReference>
<dbReference type="SUPFAM" id="SSF47384">
    <property type="entry name" value="Homodimeric domain of signal transducing histidine kinase"/>
    <property type="match status" value="1"/>
</dbReference>
<evidence type="ECO:0000313" key="22">
    <source>
        <dbReference type="Proteomes" id="UP000010471"/>
    </source>
</evidence>
<keyword evidence="14" id="KW-0472">Membrane</keyword>
<dbReference type="SUPFAM" id="SSF55785">
    <property type="entry name" value="PYP-like sensor domain (PAS domain)"/>
    <property type="match status" value="1"/>
</dbReference>
<dbReference type="PANTHER" id="PTHR43065:SF48">
    <property type="entry name" value="HISTIDINE KINASE"/>
    <property type="match status" value="1"/>
</dbReference>
<dbReference type="SMART" id="SM00448">
    <property type="entry name" value="REC"/>
    <property type="match status" value="1"/>
</dbReference>
<dbReference type="SUPFAM" id="SSF55874">
    <property type="entry name" value="ATPase domain of HSP90 chaperone/DNA topoisomerase II/histidine kinase"/>
    <property type="match status" value="1"/>
</dbReference>
<dbReference type="PROSITE" id="PS50109">
    <property type="entry name" value="HIS_KIN"/>
    <property type="match status" value="1"/>
</dbReference>
<dbReference type="OrthoDB" id="569699at2"/>
<evidence type="ECO:0000256" key="8">
    <source>
        <dbReference type="ARBA" id="ARBA00022692"/>
    </source>
</evidence>
<dbReference type="PRINTS" id="PR00344">
    <property type="entry name" value="BCTRLSENSOR"/>
</dbReference>
<dbReference type="PANTHER" id="PTHR43065">
    <property type="entry name" value="SENSOR HISTIDINE KINASE"/>
    <property type="match status" value="1"/>
</dbReference>
<dbReference type="InterPro" id="IPR000014">
    <property type="entry name" value="PAS"/>
</dbReference>
<evidence type="ECO:0000256" key="10">
    <source>
        <dbReference type="ARBA" id="ARBA00022741"/>
    </source>
</evidence>
<dbReference type="InterPro" id="IPR036890">
    <property type="entry name" value="HATPase_C_sf"/>
</dbReference>
<evidence type="ECO:0000256" key="6">
    <source>
        <dbReference type="ARBA" id="ARBA00022553"/>
    </source>
</evidence>
<keyword evidence="11" id="KW-0418">Kinase</keyword>
<dbReference type="CDD" id="cd00082">
    <property type="entry name" value="HisKA"/>
    <property type="match status" value="1"/>
</dbReference>
<keyword evidence="7" id="KW-0808">Transferase</keyword>
<dbReference type="InterPro" id="IPR005467">
    <property type="entry name" value="His_kinase_dom"/>
</dbReference>
<dbReference type="RefSeq" id="WP_015182871.1">
    <property type="nucleotide sequence ID" value="NC_019738.1"/>
</dbReference>
<dbReference type="InterPro" id="IPR004358">
    <property type="entry name" value="Sig_transdc_His_kin-like_C"/>
</dbReference>
<dbReference type="InterPro" id="IPR001610">
    <property type="entry name" value="PAC"/>
</dbReference>
<dbReference type="EMBL" id="CP003630">
    <property type="protein sequence ID" value="AFZ18722.1"/>
    <property type="molecule type" value="Genomic_DNA"/>
</dbReference>
<dbReference type="Pfam" id="PF00072">
    <property type="entry name" value="Response_reg"/>
    <property type="match status" value="1"/>
</dbReference>
<evidence type="ECO:0000256" key="17">
    <source>
        <dbReference type="SAM" id="MobiDB-lite"/>
    </source>
</evidence>
<dbReference type="HOGENOM" id="CLU_000445_114_72_3"/>
<dbReference type="eggNOG" id="COG2202">
    <property type="taxonomic scope" value="Bacteria"/>
</dbReference>
<name>K9WGS5_9CYAN</name>
<keyword evidence="22" id="KW-1185">Reference proteome</keyword>
<evidence type="ECO:0000256" key="15">
    <source>
        <dbReference type="PROSITE-ProRule" id="PRU00169"/>
    </source>
</evidence>
<keyword evidence="10" id="KW-0547">Nucleotide-binding</keyword>
<protein>
    <recommendedName>
        <fullName evidence="3">histidine kinase</fullName>
        <ecNumber evidence="3">2.7.13.3</ecNumber>
    </recommendedName>
</protein>
<dbReference type="PROSITE" id="PS50113">
    <property type="entry name" value="PAC"/>
    <property type="match status" value="1"/>
</dbReference>
<dbReference type="PROSITE" id="PS50110">
    <property type="entry name" value="RESPONSE_REGULATORY"/>
    <property type="match status" value="1"/>
</dbReference>
<dbReference type="InterPro" id="IPR003661">
    <property type="entry name" value="HisK_dim/P_dom"/>
</dbReference>
<dbReference type="Gene3D" id="3.30.450.20">
    <property type="entry name" value="PAS domain"/>
    <property type="match status" value="1"/>
</dbReference>